<dbReference type="RefSeq" id="WP_239171102.1">
    <property type="nucleotide sequence ID" value="NZ_BOME01000028.1"/>
</dbReference>
<proteinExistence type="predicted"/>
<dbReference type="InterPro" id="IPR032710">
    <property type="entry name" value="NTF2-like_dom_sf"/>
</dbReference>
<comment type="caution">
    <text evidence="1">The sequence shown here is derived from an EMBL/GenBank/DDBJ whole genome shotgun (WGS) entry which is preliminary data.</text>
</comment>
<name>A0A7W5AG66_9ACTN</name>
<evidence type="ECO:0000313" key="1">
    <source>
        <dbReference type="EMBL" id="MBB3095716.1"/>
    </source>
</evidence>
<protein>
    <recommendedName>
        <fullName evidence="3">DUF4440 domain-containing protein</fullName>
    </recommendedName>
</protein>
<evidence type="ECO:0008006" key="3">
    <source>
        <dbReference type="Google" id="ProtNLM"/>
    </source>
</evidence>
<sequence>MRGTDSEERLMEEITQRVALDDSTLRTTATKVAADLAAQLQRGGDALDADVYDAWFAADILWGSPYGATLTGFEGLNAIHHRLMSQSAPLTAPPAPASQFEVVSVLAPAPGVVVAHIRRQALAVDGFSEMALYVLIEREDRWWLAAAQNTPVRRTDSTRPASPAG</sequence>
<dbReference type="EMBL" id="JACHXF010000006">
    <property type="protein sequence ID" value="MBB3095716.1"/>
    <property type="molecule type" value="Genomic_DNA"/>
</dbReference>
<dbReference type="Proteomes" id="UP000590749">
    <property type="component" value="Unassembled WGS sequence"/>
</dbReference>
<organism evidence="1 2">
    <name type="scientific">Actinoplanes campanulatus</name>
    <dbReference type="NCBI Taxonomy" id="113559"/>
    <lineage>
        <taxon>Bacteria</taxon>
        <taxon>Bacillati</taxon>
        <taxon>Actinomycetota</taxon>
        <taxon>Actinomycetes</taxon>
        <taxon>Micromonosporales</taxon>
        <taxon>Micromonosporaceae</taxon>
        <taxon>Actinoplanes</taxon>
    </lineage>
</organism>
<dbReference type="AlphaFoldDB" id="A0A7W5AG66"/>
<dbReference type="Gene3D" id="3.10.450.50">
    <property type="match status" value="1"/>
</dbReference>
<reference evidence="1 2" key="1">
    <citation type="submission" date="2020-08" db="EMBL/GenBank/DDBJ databases">
        <title>Genomic Encyclopedia of Type Strains, Phase III (KMG-III): the genomes of soil and plant-associated and newly described type strains.</title>
        <authorList>
            <person name="Whitman W."/>
        </authorList>
    </citation>
    <scope>NUCLEOTIDE SEQUENCE [LARGE SCALE GENOMIC DNA]</scope>
    <source>
        <strain evidence="1 2">CECT 3287</strain>
    </source>
</reference>
<gene>
    <name evidence="1" type="ORF">FHR83_003386</name>
</gene>
<accession>A0A7W5AG66</accession>
<dbReference type="SUPFAM" id="SSF54427">
    <property type="entry name" value="NTF2-like"/>
    <property type="match status" value="1"/>
</dbReference>
<keyword evidence="2" id="KW-1185">Reference proteome</keyword>
<evidence type="ECO:0000313" key="2">
    <source>
        <dbReference type="Proteomes" id="UP000590749"/>
    </source>
</evidence>